<dbReference type="OrthoDB" id="7458733at2759"/>
<accession>A0A8K0DAK0</accession>
<dbReference type="Proteomes" id="UP000801492">
    <property type="component" value="Unassembled WGS sequence"/>
</dbReference>
<protein>
    <submittedName>
        <fullName evidence="1">Uncharacterized protein</fullName>
    </submittedName>
</protein>
<name>A0A8K0DAK0_IGNLU</name>
<dbReference type="EMBL" id="VTPC01001239">
    <property type="protein sequence ID" value="KAF2902630.1"/>
    <property type="molecule type" value="Genomic_DNA"/>
</dbReference>
<evidence type="ECO:0000313" key="1">
    <source>
        <dbReference type="EMBL" id="KAF2902630.1"/>
    </source>
</evidence>
<comment type="caution">
    <text evidence="1">The sequence shown here is derived from an EMBL/GenBank/DDBJ whole genome shotgun (WGS) entry which is preliminary data.</text>
</comment>
<gene>
    <name evidence="1" type="ORF">ILUMI_03564</name>
</gene>
<sequence>MDREKNQIQQLLCTADRNAAVHGLNKVAALNAASGTLPWSDMDNTDQAYLPTVGRWGCEWPRGSKSGYSGKCNHHDQCYCNNEVLLRNNFDLGENGIILNNNTIHNGIPFLKYDLLDELVEVTQVGGPWLNEHPLPLPTWAPQPKKPLEIPTIWQYEQLATQIELQVQKLLEEHNYNTVGNFLALYQGFKQSGCYSLKDFFHSYAPPITPLHHTCVGLALELWKRLIQLNDRFPGLTDYLYLVSCEENIETVDNYALLGDRLDAVANSLEKEHVLLALRVEIAGRPGVLLCDPGYHIGRVITVMFDQLYPHTGWFVQSRESHAQKEYNYAFSTQNSKFVEWTEHNTNANGIQTRNTALIYIERPYLTAIDVTERRNLVYNFRSLLSRDQKGHLKAGIYFKVKENHDEFTIFYQDGGVKKRLKYNLATFLYPERIEETTMKIIRECSNQLNLPEDALEGILTSLAELFSDHSFVKQLLEINQDINNMAEDN</sequence>
<proteinExistence type="predicted"/>
<organism evidence="1 2">
    <name type="scientific">Ignelater luminosus</name>
    <name type="common">Cucubano</name>
    <name type="synonym">Pyrophorus luminosus</name>
    <dbReference type="NCBI Taxonomy" id="2038154"/>
    <lineage>
        <taxon>Eukaryota</taxon>
        <taxon>Metazoa</taxon>
        <taxon>Ecdysozoa</taxon>
        <taxon>Arthropoda</taxon>
        <taxon>Hexapoda</taxon>
        <taxon>Insecta</taxon>
        <taxon>Pterygota</taxon>
        <taxon>Neoptera</taxon>
        <taxon>Endopterygota</taxon>
        <taxon>Coleoptera</taxon>
        <taxon>Polyphaga</taxon>
        <taxon>Elateriformia</taxon>
        <taxon>Elateroidea</taxon>
        <taxon>Elateridae</taxon>
        <taxon>Agrypninae</taxon>
        <taxon>Pyrophorini</taxon>
        <taxon>Ignelater</taxon>
    </lineage>
</organism>
<keyword evidence="2" id="KW-1185">Reference proteome</keyword>
<dbReference type="AlphaFoldDB" id="A0A8K0DAK0"/>
<evidence type="ECO:0000313" key="2">
    <source>
        <dbReference type="Proteomes" id="UP000801492"/>
    </source>
</evidence>
<reference evidence="1" key="1">
    <citation type="submission" date="2019-08" db="EMBL/GenBank/DDBJ databases">
        <title>The genome of the North American firefly Photinus pyralis.</title>
        <authorList>
            <consortium name="Photinus pyralis genome working group"/>
            <person name="Fallon T.R."/>
            <person name="Sander Lower S.E."/>
            <person name="Weng J.-K."/>
        </authorList>
    </citation>
    <scope>NUCLEOTIDE SEQUENCE</scope>
    <source>
        <strain evidence="1">TRF0915ILg1</strain>
        <tissue evidence="1">Whole body</tissue>
    </source>
</reference>